<dbReference type="InterPro" id="IPR050229">
    <property type="entry name" value="GlpE_sulfurtransferase"/>
</dbReference>
<dbReference type="STRING" id="74969.FAD_0360"/>
<proteinExistence type="predicted"/>
<dbReference type="SMART" id="SM00450">
    <property type="entry name" value="RHOD"/>
    <property type="match status" value="1"/>
</dbReference>
<dbReference type="GO" id="GO:0016740">
    <property type="term" value="F:transferase activity"/>
    <property type="evidence" value="ECO:0007669"/>
    <property type="project" value="UniProtKB-KW"/>
</dbReference>
<evidence type="ECO:0000313" key="3">
    <source>
        <dbReference type="Proteomes" id="UP000192050"/>
    </source>
</evidence>
<dbReference type="RefSeq" id="WP_081141536.1">
    <property type="nucleotide sequence ID" value="NZ_CP015363.1"/>
</dbReference>
<organism evidence="2 3">
    <name type="scientific">Ferroplasma acidiphilum</name>
    <dbReference type="NCBI Taxonomy" id="74969"/>
    <lineage>
        <taxon>Archaea</taxon>
        <taxon>Methanobacteriati</taxon>
        <taxon>Thermoplasmatota</taxon>
        <taxon>Thermoplasmata</taxon>
        <taxon>Thermoplasmatales</taxon>
        <taxon>Ferroplasmaceae</taxon>
        <taxon>Ferroplasma</taxon>
    </lineage>
</organism>
<dbReference type="AlphaFoldDB" id="A0A1V0N2G2"/>
<feature type="domain" description="Rhodanese" evidence="1">
    <location>
        <begin position="15"/>
        <end position="101"/>
    </location>
</feature>
<gene>
    <name evidence="2" type="ORF">FAD_0360</name>
</gene>
<dbReference type="PROSITE" id="PS50206">
    <property type="entry name" value="RHODANESE_3"/>
    <property type="match status" value="1"/>
</dbReference>
<dbReference type="PANTHER" id="PTHR43031:SF1">
    <property type="entry name" value="PYRIDINE NUCLEOTIDE-DISULPHIDE OXIDOREDUCTASE"/>
    <property type="match status" value="1"/>
</dbReference>
<dbReference type="InterPro" id="IPR036873">
    <property type="entry name" value="Rhodanese-like_dom_sf"/>
</dbReference>
<name>A0A1V0N2G2_9ARCH</name>
<evidence type="ECO:0000313" key="2">
    <source>
        <dbReference type="EMBL" id="ARD84281.1"/>
    </source>
</evidence>
<dbReference type="OrthoDB" id="135517at2157"/>
<dbReference type="Pfam" id="PF00581">
    <property type="entry name" value="Rhodanese"/>
    <property type="match status" value="1"/>
</dbReference>
<dbReference type="KEGG" id="fai:FAD_0360"/>
<dbReference type="PANTHER" id="PTHR43031">
    <property type="entry name" value="FAD-DEPENDENT OXIDOREDUCTASE"/>
    <property type="match status" value="1"/>
</dbReference>
<accession>A0A1V0N2G2</accession>
<evidence type="ECO:0000259" key="1">
    <source>
        <dbReference type="PROSITE" id="PS50206"/>
    </source>
</evidence>
<protein>
    <submittedName>
        <fullName evidence="2">Rhodanese-related sulfurtransferase</fullName>
    </submittedName>
</protein>
<dbReference type="Gene3D" id="3.40.250.10">
    <property type="entry name" value="Rhodanese-like domain"/>
    <property type="match status" value="1"/>
</dbReference>
<keyword evidence="3" id="KW-1185">Reference proteome</keyword>
<dbReference type="EMBL" id="CP015363">
    <property type="protein sequence ID" value="ARD84281.1"/>
    <property type="molecule type" value="Genomic_DNA"/>
</dbReference>
<dbReference type="Proteomes" id="UP000192050">
    <property type="component" value="Chromosome"/>
</dbReference>
<keyword evidence="2" id="KW-0808">Transferase</keyword>
<dbReference type="CDD" id="cd00158">
    <property type="entry name" value="RHOD"/>
    <property type="match status" value="1"/>
</dbReference>
<reference evidence="2 3" key="1">
    <citation type="submission" date="2011-10" db="EMBL/GenBank/DDBJ databases">
        <title>Metabolic and evolutionary patterns in the extreme acidophile Ferroplasma acidiphilum.</title>
        <authorList>
            <person name="Golyshina O.V."/>
            <person name="Kozyavkin S.A."/>
            <person name="Tatusov R.L."/>
            <person name="Slesarev A.I."/>
            <person name="Golyshin P.N."/>
        </authorList>
    </citation>
    <scope>NUCLEOTIDE SEQUENCE [LARGE SCALE GENOMIC DNA]</scope>
    <source>
        <strain evidence="3">Y</strain>
    </source>
</reference>
<dbReference type="SUPFAM" id="SSF52821">
    <property type="entry name" value="Rhodanese/Cell cycle control phosphatase"/>
    <property type="match status" value="1"/>
</dbReference>
<sequence>MVLNIDADEVSEMAEKNECVIIDVREQFEYESGHIENSVPIPMYDIFNNISLVEKYRDKKIVLVCSSGHRSYYTGKFLEENGITNVYNLYNGLYGWEIEDKPLI</sequence>
<dbReference type="GeneID" id="31675869"/>
<dbReference type="InterPro" id="IPR001763">
    <property type="entry name" value="Rhodanese-like_dom"/>
</dbReference>